<keyword evidence="3" id="KW-1185">Reference proteome</keyword>
<dbReference type="EMBL" id="JYDP01000093">
    <property type="protein sequence ID" value="KRZ08001.1"/>
    <property type="molecule type" value="Genomic_DNA"/>
</dbReference>
<gene>
    <name evidence="2" type="ORF">T11_2456</name>
</gene>
<name>A0A0V1HBV8_9BILA</name>
<protein>
    <submittedName>
        <fullName evidence="2">Uncharacterized protein</fullName>
    </submittedName>
</protein>
<accession>A0A0V1HBV8</accession>
<proteinExistence type="predicted"/>
<feature type="compositionally biased region" description="Basic and acidic residues" evidence="1">
    <location>
        <begin position="37"/>
        <end position="46"/>
    </location>
</feature>
<organism evidence="2 3">
    <name type="scientific">Trichinella zimbabwensis</name>
    <dbReference type="NCBI Taxonomy" id="268475"/>
    <lineage>
        <taxon>Eukaryota</taxon>
        <taxon>Metazoa</taxon>
        <taxon>Ecdysozoa</taxon>
        <taxon>Nematoda</taxon>
        <taxon>Enoplea</taxon>
        <taxon>Dorylaimia</taxon>
        <taxon>Trichinellida</taxon>
        <taxon>Trichinellidae</taxon>
        <taxon>Trichinella</taxon>
    </lineage>
</organism>
<comment type="caution">
    <text evidence="2">The sequence shown here is derived from an EMBL/GenBank/DDBJ whole genome shotgun (WGS) entry which is preliminary data.</text>
</comment>
<evidence type="ECO:0000256" key="1">
    <source>
        <dbReference type="SAM" id="MobiDB-lite"/>
    </source>
</evidence>
<dbReference type="Proteomes" id="UP000055024">
    <property type="component" value="Unassembled WGS sequence"/>
</dbReference>
<evidence type="ECO:0000313" key="2">
    <source>
        <dbReference type="EMBL" id="KRZ08001.1"/>
    </source>
</evidence>
<sequence length="65" mass="7072">MQLTKIDAFSPLRWPEAAEISTGAGNVIVVSFKSREGTLGSDKRPGQESSLPNWHAYAKRKPSTA</sequence>
<dbReference type="AlphaFoldDB" id="A0A0V1HBV8"/>
<feature type="region of interest" description="Disordered" evidence="1">
    <location>
        <begin position="37"/>
        <end position="65"/>
    </location>
</feature>
<reference evidence="2 3" key="1">
    <citation type="submission" date="2015-01" db="EMBL/GenBank/DDBJ databases">
        <title>Evolution of Trichinella species and genotypes.</title>
        <authorList>
            <person name="Korhonen P.K."/>
            <person name="Edoardo P."/>
            <person name="Giuseppe L.R."/>
            <person name="Gasser R.B."/>
        </authorList>
    </citation>
    <scope>NUCLEOTIDE SEQUENCE [LARGE SCALE GENOMIC DNA]</scope>
    <source>
        <strain evidence="2">ISS1029</strain>
    </source>
</reference>
<evidence type="ECO:0000313" key="3">
    <source>
        <dbReference type="Proteomes" id="UP000055024"/>
    </source>
</evidence>